<dbReference type="CDD" id="cd06587">
    <property type="entry name" value="VOC"/>
    <property type="match status" value="1"/>
</dbReference>
<dbReference type="EMBL" id="PDJD01000001">
    <property type="protein sequence ID" value="PFG20014.1"/>
    <property type="molecule type" value="Genomic_DNA"/>
</dbReference>
<keyword evidence="3" id="KW-1185">Reference proteome</keyword>
<proteinExistence type="predicted"/>
<dbReference type="PROSITE" id="PS51819">
    <property type="entry name" value="VOC"/>
    <property type="match status" value="1"/>
</dbReference>
<evidence type="ECO:0000313" key="3">
    <source>
        <dbReference type="Proteomes" id="UP000224915"/>
    </source>
</evidence>
<evidence type="ECO:0000313" key="2">
    <source>
        <dbReference type="EMBL" id="PFG20014.1"/>
    </source>
</evidence>
<dbReference type="Proteomes" id="UP000224915">
    <property type="component" value="Unassembled WGS sequence"/>
</dbReference>
<organism evidence="2 3">
    <name type="scientific">Serinibacter salmoneus</name>
    <dbReference type="NCBI Taxonomy" id="556530"/>
    <lineage>
        <taxon>Bacteria</taxon>
        <taxon>Bacillati</taxon>
        <taxon>Actinomycetota</taxon>
        <taxon>Actinomycetes</taxon>
        <taxon>Micrococcales</taxon>
        <taxon>Beutenbergiaceae</taxon>
        <taxon>Serinibacter</taxon>
    </lineage>
</organism>
<dbReference type="RefSeq" id="WP_098469056.1">
    <property type="nucleotide sequence ID" value="NZ_PDJD01000001.1"/>
</dbReference>
<evidence type="ECO:0000259" key="1">
    <source>
        <dbReference type="PROSITE" id="PS51819"/>
    </source>
</evidence>
<reference evidence="2 3" key="1">
    <citation type="submission" date="2017-10" db="EMBL/GenBank/DDBJ databases">
        <title>Sequencing the genomes of 1000 actinobacteria strains.</title>
        <authorList>
            <person name="Klenk H.-P."/>
        </authorList>
    </citation>
    <scope>NUCLEOTIDE SEQUENCE [LARGE SCALE GENOMIC DNA]</scope>
    <source>
        <strain evidence="2 3">DSM 21801</strain>
    </source>
</reference>
<feature type="domain" description="VOC" evidence="1">
    <location>
        <begin position="4"/>
        <end position="114"/>
    </location>
</feature>
<sequence>MTNAIAMVTTDSTDPLPLAEFWATVTGGEIVAENEGWFVVVQTPSLRLGFQRVEEVAPGKNRLHLDLAVEGDLTPELERLLAAGATLVGHRTQGDFGWVTLADPQGNEFCIAAGE</sequence>
<dbReference type="InterPro" id="IPR041581">
    <property type="entry name" value="Glyoxalase_6"/>
</dbReference>
<dbReference type="SUPFAM" id="SSF54593">
    <property type="entry name" value="Glyoxalase/Bleomycin resistance protein/Dihydroxybiphenyl dioxygenase"/>
    <property type="match status" value="1"/>
</dbReference>
<dbReference type="InterPro" id="IPR037523">
    <property type="entry name" value="VOC_core"/>
</dbReference>
<comment type="caution">
    <text evidence="2">The sequence shown here is derived from an EMBL/GenBank/DDBJ whole genome shotgun (WGS) entry which is preliminary data.</text>
</comment>
<protein>
    <recommendedName>
        <fullName evidence="1">VOC domain-containing protein</fullName>
    </recommendedName>
</protein>
<accession>A0A2A9D019</accession>
<gene>
    <name evidence="2" type="ORF">ATL40_1597</name>
</gene>
<dbReference type="Gene3D" id="3.10.180.10">
    <property type="entry name" value="2,3-Dihydroxybiphenyl 1,2-Dioxygenase, domain 1"/>
    <property type="match status" value="1"/>
</dbReference>
<dbReference type="OrthoDB" id="15077at2"/>
<dbReference type="PANTHER" id="PTHR35908">
    <property type="entry name" value="HYPOTHETICAL FUSION PROTEIN"/>
    <property type="match status" value="1"/>
</dbReference>
<dbReference type="Pfam" id="PF18029">
    <property type="entry name" value="Glyoxalase_6"/>
    <property type="match status" value="1"/>
</dbReference>
<dbReference type="PANTHER" id="PTHR35908:SF1">
    <property type="entry name" value="CONSERVED PROTEIN"/>
    <property type="match status" value="1"/>
</dbReference>
<dbReference type="InterPro" id="IPR029068">
    <property type="entry name" value="Glyas_Bleomycin-R_OHBP_Dase"/>
</dbReference>
<dbReference type="AlphaFoldDB" id="A0A2A9D019"/>
<name>A0A2A9D019_9MICO</name>